<dbReference type="EMBL" id="JAHHUM010000943">
    <property type="protein sequence ID" value="KAK5615602.1"/>
    <property type="molecule type" value="Genomic_DNA"/>
</dbReference>
<name>A0AAV9S3U7_9TELE</name>
<protein>
    <recommendedName>
        <fullName evidence="3">DDE Tnp4 domain-containing protein</fullName>
    </recommendedName>
</protein>
<sequence length="78" mass="8781">MFKVLQVACQKGDSNRTIVPQGVAAIWDCLVKEFMAVPSTKDWRSIAEEFLHRWSFPLCCGAVDGKHIQMSAPRNSRS</sequence>
<evidence type="ECO:0000313" key="2">
    <source>
        <dbReference type="Proteomes" id="UP001311232"/>
    </source>
</evidence>
<organism evidence="1 2">
    <name type="scientific">Crenichthys baileyi</name>
    <name type="common">White River springfish</name>
    <dbReference type="NCBI Taxonomy" id="28760"/>
    <lineage>
        <taxon>Eukaryota</taxon>
        <taxon>Metazoa</taxon>
        <taxon>Chordata</taxon>
        <taxon>Craniata</taxon>
        <taxon>Vertebrata</taxon>
        <taxon>Euteleostomi</taxon>
        <taxon>Actinopterygii</taxon>
        <taxon>Neopterygii</taxon>
        <taxon>Teleostei</taxon>
        <taxon>Neoteleostei</taxon>
        <taxon>Acanthomorphata</taxon>
        <taxon>Ovalentaria</taxon>
        <taxon>Atherinomorphae</taxon>
        <taxon>Cyprinodontiformes</taxon>
        <taxon>Goodeidae</taxon>
        <taxon>Crenichthys</taxon>
    </lineage>
</organism>
<evidence type="ECO:0000313" key="1">
    <source>
        <dbReference type="EMBL" id="KAK5615602.1"/>
    </source>
</evidence>
<keyword evidence="2" id="KW-1185">Reference proteome</keyword>
<evidence type="ECO:0008006" key="3">
    <source>
        <dbReference type="Google" id="ProtNLM"/>
    </source>
</evidence>
<gene>
    <name evidence="1" type="ORF">CRENBAI_024838</name>
</gene>
<reference evidence="1 2" key="1">
    <citation type="submission" date="2021-06" db="EMBL/GenBank/DDBJ databases">
        <authorList>
            <person name="Palmer J.M."/>
        </authorList>
    </citation>
    <scope>NUCLEOTIDE SEQUENCE [LARGE SCALE GENOMIC DNA]</scope>
    <source>
        <strain evidence="1 2">MEX-2019</strain>
        <tissue evidence="1">Muscle</tissue>
    </source>
</reference>
<dbReference type="Proteomes" id="UP001311232">
    <property type="component" value="Unassembled WGS sequence"/>
</dbReference>
<dbReference type="AlphaFoldDB" id="A0AAV9S3U7"/>
<proteinExistence type="predicted"/>
<comment type="caution">
    <text evidence="1">The sequence shown here is derived from an EMBL/GenBank/DDBJ whole genome shotgun (WGS) entry which is preliminary data.</text>
</comment>
<accession>A0AAV9S3U7</accession>